<reference evidence="9" key="1">
    <citation type="submission" date="2024-05" db="EMBL/GenBank/DDBJ databases">
        <authorList>
            <person name="Jung D.-H."/>
        </authorList>
    </citation>
    <scope>NUCLEOTIDE SEQUENCE</scope>
    <source>
        <strain evidence="9">JA-25</strain>
    </source>
</reference>
<evidence type="ECO:0000256" key="6">
    <source>
        <dbReference type="PROSITE-ProRule" id="PRU01016"/>
    </source>
</evidence>
<dbReference type="PRINTS" id="PR00105">
    <property type="entry name" value="C5METTRFRASE"/>
</dbReference>
<dbReference type="EC" id="2.1.1.37" evidence="8"/>
<dbReference type="Proteomes" id="UP000606008">
    <property type="component" value="Unassembled WGS sequence"/>
</dbReference>
<dbReference type="InterPro" id="IPR001525">
    <property type="entry name" value="C5_MeTfrase"/>
</dbReference>
<dbReference type="Gene3D" id="3.90.120.10">
    <property type="entry name" value="DNA Methylase, subunit A, domain 2"/>
    <property type="match status" value="1"/>
</dbReference>
<dbReference type="InterPro" id="IPR018117">
    <property type="entry name" value="C5_DNA_meth_AS"/>
</dbReference>
<keyword evidence="1 6" id="KW-0489">Methyltransferase</keyword>
<comment type="caution">
    <text evidence="9">The sequence shown here is derived from an EMBL/GenBank/DDBJ whole genome shotgun (WGS) entry which is preliminary data.</text>
</comment>
<evidence type="ECO:0000313" key="10">
    <source>
        <dbReference type="Proteomes" id="UP000606008"/>
    </source>
</evidence>
<dbReference type="InterPro" id="IPR029063">
    <property type="entry name" value="SAM-dependent_MTases_sf"/>
</dbReference>
<dbReference type="InterPro" id="IPR050750">
    <property type="entry name" value="C5-MTase"/>
</dbReference>
<dbReference type="PROSITE" id="PS00094">
    <property type="entry name" value="C5_MTASE_1"/>
    <property type="match status" value="1"/>
</dbReference>
<proteinExistence type="inferred from homology"/>
<dbReference type="Pfam" id="PF00145">
    <property type="entry name" value="DNA_methylase"/>
    <property type="match status" value="1"/>
</dbReference>
<evidence type="ECO:0000313" key="9">
    <source>
        <dbReference type="EMBL" id="NID13368.1"/>
    </source>
</evidence>
<dbReference type="GO" id="GO:0032259">
    <property type="term" value="P:methylation"/>
    <property type="evidence" value="ECO:0007669"/>
    <property type="project" value="UniProtKB-KW"/>
</dbReference>
<evidence type="ECO:0000256" key="2">
    <source>
        <dbReference type="ARBA" id="ARBA00022679"/>
    </source>
</evidence>
<gene>
    <name evidence="9" type="ORF">F7231_24570</name>
</gene>
<name>A0ABX0QS39_9BACT</name>
<dbReference type="InterPro" id="IPR031303">
    <property type="entry name" value="C5_meth_CS"/>
</dbReference>
<evidence type="ECO:0000256" key="3">
    <source>
        <dbReference type="ARBA" id="ARBA00022691"/>
    </source>
</evidence>
<dbReference type="PROSITE" id="PS00095">
    <property type="entry name" value="C5_MTASE_2"/>
    <property type="match status" value="1"/>
</dbReference>
<accession>A0ABX0QS39</accession>
<evidence type="ECO:0000256" key="4">
    <source>
        <dbReference type="ARBA" id="ARBA00022747"/>
    </source>
</evidence>
<keyword evidence="10" id="KW-1185">Reference proteome</keyword>
<dbReference type="PANTHER" id="PTHR46098:SF1">
    <property type="entry name" value="TRNA (CYTOSINE(38)-C(5))-METHYLTRANSFERASE"/>
    <property type="match status" value="1"/>
</dbReference>
<keyword evidence="4" id="KW-0680">Restriction system</keyword>
<evidence type="ECO:0000256" key="5">
    <source>
        <dbReference type="ARBA" id="ARBA00047422"/>
    </source>
</evidence>
<dbReference type="NCBIfam" id="TIGR00675">
    <property type="entry name" value="dcm"/>
    <property type="match status" value="1"/>
</dbReference>
<dbReference type="CDD" id="cd00315">
    <property type="entry name" value="Cyt_C5_DNA_methylase"/>
    <property type="match status" value="1"/>
</dbReference>
<protein>
    <recommendedName>
        <fullName evidence="8">Cytosine-specific methyltransferase</fullName>
        <ecNumber evidence="8">2.1.1.37</ecNumber>
    </recommendedName>
</protein>
<dbReference type="EMBL" id="WAEL01000011">
    <property type="protein sequence ID" value="NID13368.1"/>
    <property type="molecule type" value="Genomic_DNA"/>
</dbReference>
<feature type="active site" evidence="6">
    <location>
        <position position="76"/>
    </location>
</feature>
<dbReference type="Gene3D" id="3.40.50.150">
    <property type="entry name" value="Vaccinia Virus protein VP39"/>
    <property type="match status" value="1"/>
</dbReference>
<comment type="catalytic activity">
    <reaction evidence="5 8">
        <text>a 2'-deoxycytidine in DNA + S-adenosyl-L-methionine = a 5-methyl-2'-deoxycytidine in DNA + S-adenosyl-L-homocysteine + H(+)</text>
        <dbReference type="Rhea" id="RHEA:13681"/>
        <dbReference type="Rhea" id="RHEA-COMP:11369"/>
        <dbReference type="Rhea" id="RHEA-COMP:11370"/>
        <dbReference type="ChEBI" id="CHEBI:15378"/>
        <dbReference type="ChEBI" id="CHEBI:57856"/>
        <dbReference type="ChEBI" id="CHEBI:59789"/>
        <dbReference type="ChEBI" id="CHEBI:85452"/>
        <dbReference type="ChEBI" id="CHEBI:85454"/>
        <dbReference type="EC" id="2.1.1.37"/>
    </reaction>
</comment>
<evidence type="ECO:0000256" key="7">
    <source>
        <dbReference type="RuleBase" id="RU000416"/>
    </source>
</evidence>
<comment type="similarity">
    <text evidence="6 7">Belongs to the class I-like SAM-binding methyltransferase superfamily. C5-methyltransferase family.</text>
</comment>
<dbReference type="GO" id="GO:0008168">
    <property type="term" value="F:methyltransferase activity"/>
    <property type="evidence" value="ECO:0007669"/>
    <property type="project" value="UniProtKB-KW"/>
</dbReference>
<evidence type="ECO:0000256" key="1">
    <source>
        <dbReference type="ARBA" id="ARBA00022603"/>
    </source>
</evidence>
<keyword evidence="3 6" id="KW-0949">S-adenosyl-L-methionine</keyword>
<organism evidence="9 10">
    <name type="scientific">Fibrivirga algicola</name>
    <dbReference type="NCBI Taxonomy" id="2950420"/>
    <lineage>
        <taxon>Bacteria</taxon>
        <taxon>Pseudomonadati</taxon>
        <taxon>Bacteroidota</taxon>
        <taxon>Cytophagia</taxon>
        <taxon>Cytophagales</taxon>
        <taxon>Spirosomataceae</taxon>
        <taxon>Fibrivirga</taxon>
    </lineage>
</organism>
<dbReference type="PANTHER" id="PTHR46098">
    <property type="entry name" value="TRNA (CYTOSINE(38)-C(5))-METHYLTRANSFERASE"/>
    <property type="match status" value="1"/>
</dbReference>
<evidence type="ECO:0000256" key="8">
    <source>
        <dbReference type="RuleBase" id="RU000417"/>
    </source>
</evidence>
<sequence>MTMARFTFIDLFAGIGGFRLGLSQNGGECVAFSEIDKTAIETYCKNFNESKDYNLGDITSIKDLPKHDLLTGGVPCQSWSIAGKNLGFDDDRGQLWNDTLFLLNKSRPKAFIFENVKGLFDPRNSKALTHILERIESAGYYAKAFLIDSSDYGVPQSRIRVYIIGFHKKEYLQNFSLPEKVEKKLKLHDFLDLPASGKPSEKQTFTDLFGVITPAPKSRKELNDFFLFNDIRNGPSTVHSWDIIETTDREKQICLLLLTNRRKKLYGPYDGNPLSIEHFRNLDSSINIEDLETLVSKGILKKVEYLFQINSLDDVVLDKFENIVLDHSNGDKLWLDDVKNSRKIKQAKFKLKKILDQLKSKGLINCTELRYEFRYSKISSGINGVNRIYLPNSEVFSTLVASDTNDYVSTVNVSGKSHEDLKERFLNEVYKEGKFRKITKEEACVIQGYPKNFDLPERRDKWMKLLGNSVSVPVISELCQAIIETGVFSSTTHVDSVESYADSEIEVATLEVSR</sequence>
<keyword evidence="2 6" id="KW-0808">Transferase</keyword>
<dbReference type="SUPFAM" id="SSF53335">
    <property type="entry name" value="S-adenosyl-L-methionine-dependent methyltransferases"/>
    <property type="match status" value="1"/>
</dbReference>
<dbReference type="PROSITE" id="PS51679">
    <property type="entry name" value="SAM_MT_C5"/>
    <property type="match status" value="1"/>
</dbReference>